<dbReference type="Gene3D" id="1.10.530.40">
    <property type="match status" value="1"/>
</dbReference>
<comment type="caution">
    <text evidence="8">The sequence shown here is derived from an EMBL/GenBank/DDBJ whole genome shotgun (WGS) entry which is preliminary data.</text>
</comment>
<keyword evidence="9" id="KW-1185">Reference proteome</keyword>
<evidence type="ECO:0000256" key="5">
    <source>
        <dbReference type="ARBA" id="ARBA00023200"/>
    </source>
</evidence>
<gene>
    <name evidence="8" type="ORF">RDWZM_007944</name>
</gene>
<dbReference type="Proteomes" id="UP001142055">
    <property type="component" value="Chromosome 3"/>
</dbReference>
<dbReference type="GO" id="GO:0009253">
    <property type="term" value="P:peptidoglycan catabolic process"/>
    <property type="evidence" value="ECO:0007669"/>
    <property type="project" value="InterPro"/>
</dbReference>
<protein>
    <recommendedName>
        <fullName evidence="10">Lysozyme</fullName>
    </recommendedName>
</protein>
<dbReference type="EMBL" id="JAPWDV010000003">
    <property type="protein sequence ID" value="KAJ6216787.1"/>
    <property type="molecule type" value="Genomic_DNA"/>
</dbReference>
<evidence type="ECO:0000256" key="1">
    <source>
        <dbReference type="ARBA" id="ARBA00000632"/>
    </source>
</evidence>
<name>A0A9Q0M0U3_BLOTA</name>
<dbReference type="GO" id="GO:0003796">
    <property type="term" value="F:lysozyme activity"/>
    <property type="evidence" value="ECO:0007669"/>
    <property type="project" value="UniProtKB-EC"/>
</dbReference>
<keyword evidence="4" id="KW-0378">Hydrolase</keyword>
<keyword evidence="6" id="KW-0326">Glycosidase</keyword>
<evidence type="ECO:0008006" key="10">
    <source>
        <dbReference type="Google" id="ProtNLM"/>
    </source>
</evidence>
<dbReference type="InterPro" id="IPR033907">
    <property type="entry name" value="Endolysin_autolysin"/>
</dbReference>
<dbReference type="InterPro" id="IPR034690">
    <property type="entry name" value="Endolysin_T4_type"/>
</dbReference>
<dbReference type="HAMAP" id="MF_04110">
    <property type="entry name" value="ENDOLYSIN_T4"/>
    <property type="match status" value="1"/>
</dbReference>
<feature type="signal peptide" evidence="7">
    <location>
        <begin position="1"/>
        <end position="17"/>
    </location>
</feature>
<evidence type="ECO:0000313" key="8">
    <source>
        <dbReference type="EMBL" id="KAJ6216787.1"/>
    </source>
</evidence>
<keyword evidence="3" id="KW-0081">Bacteriolytic enzyme</keyword>
<dbReference type="GO" id="GO:0016998">
    <property type="term" value="P:cell wall macromolecule catabolic process"/>
    <property type="evidence" value="ECO:0007669"/>
    <property type="project" value="InterPro"/>
</dbReference>
<dbReference type="PANTHER" id="PTHR38107">
    <property type="match status" value="1"/>
</dbReference>
<evidence type="ECO:0000256" key="4">
    <source>
        <dbReference type="ARBA" id="ARBA00022801"/>
    </source>
</evidence>
<dbReference type="InterPro" id="IPR051018">
    <property type="entry name" value="Bacteriophage_GH24"/>
</dbReference>
<proteinExistence type="inferred from homology"/>
<dbReference type="GO" id="GO:0042742">
    <property type="term" value="P:defense response to bacterium"/>
    <property type="evidence" value="ECO:0007669"/>
    <property type="project" value="UniProtKB-KW"/>
</dbReference>
<evidence type="ECO:0000256" key="7">
    <source>
        <dbReference type="SAM" id="SignalP"/>
    </source>
</evidence>
<feature type="chain" id="PRO_5040329766" description="Lysozyme" evidence="7">
    <location>
        <begin position="18"/>
        <end position="164"/>
    </location>
</feature>
<sequence>MFKPIAILLLVVAGSFARQINNEGLKLIKSFEGFRANFYKDAVGIKTIGYGHACHANDCSHIHPPITEAQGSALLLKDLVSYENCVEKFVHLDDDKFAAMVSFVYNLGCGSLTQSTIGKYLRQHNYRGAAGQFHLWVHAGGKVLQGLVRRRNAERTLFCKSGGC</sequence>
<keyword evidence="5" id="KW-1035">Host cytoplasm</keyword>
<dbReference type="PANTHER" id="PTHR38107:SF3">
    <property type="entry name" value="LYSOZYME RRRD-RELATED"/>
    <property type="match status" value="1"/>
</dbReference>
<evidence type="ECO:0000256" key="6">
    <source>
        <dbReference type="ARBA" id="ARBA00023295"/>
    </source>
</evidence>
<dbReference type="CDD" id="cd00737">
    <property type="entry name" value="lyz_endolysin_autolysin"/>
    <property type="match status" value="1"/>
</dbReference>
<keyword evidence="7" id="KW-0732">Signal</keyword>
<evidence type="ECO:0000256" key="2">
    <source>
        <dbReference type="ARBA" id="ARBA00022529"/>
    </source>
</evidence>
<dbReference type="OrthoDB" id="6499791at2759"/>
<dbReference type="AlphaFoldDB" id="A0A9Q0M0U3"/>
<keyword evidence="2" id="KW-0929">Antimicrobial</keyword>
<dbReference type="InterPro" id="IPR023346">
    <property type="entry name" value="Lysozyme-like_dom_sf"/>
</dbReference>
<dbReference type="GO" id="GO:0031640">
    <property type="term" value="P:killing of cells of another organism"/>
    <property type="evidence" value="ECO:0007669"/>
    <property type="project" value="UniProtKB-KW"/>
</dbReference>
<reference evidence="8" key="1">
    <citation type="submission" date="2022-12" db="EMBL/GenBank/DDBJ databases">
        <title>Genome assemblies of Blomia tropicalis.</title>
        <authorList>
            <person name="Cui Y."/>
        </authorList>
    </citation>
    <scope>NUCLEOTIDE SEQUENCE</scope>
    <source>
        <tissue evidence="8">Adult mites</tissue>
    </source>
</reference>
<dbReference type="OMA" id="PQWNKAN"/>
<organism evidence="8 9">
    <name type="scientific">Blomia tropicalis</name>
    <name type="common">Mite</name>
    <dbReference type="NCBI Taxonomy" id="40697"/>
    <lineage>
        <taxon>Eukaryota</taxon>
        <taxon>Metazoa</taxon>
        <taxon>Ecdysozoa</taxon>
        <taxon>Arthropoda</taxon>
        <taxon>Chelicerata</taxon>
        <taxon>Arachnida</taxon>
        <taxon>Acari</taxon>
        <taxon>Acariformes</taxon>
        <taxon>Sarcoptiformes</taxon>
        <taxon>Astigmata</taxon>
        <taxon>Glycyphagoidea</taxon>
        <taxon>Echimyopodidae</taxon>
        <taxon>Blomia</taxon>
    </lineage>
</organism>
<dbReference type="SUPFAM" id="SSF53955">
    <property type="entry name" value="Lysozyme-like"/>
    <property type="match status" value="1"/>
</dbReference>
<evidence type="ECO:0000313" key="9">
    <source>
        <dbReference type="Proteomes" id="UP001142055"/>
    </source>
</evidence>
<comment type="catalytic activity">
    <reaction evidence="1">
        <text>Hydrolysis of (1-&gt;4)-beta-linkages between N-acetylmuramic acid and N-acetyl-D-glucosamine residues in a peptidoglycan and between N-acetyl-D-glucosamine residues in chitodextrins.</text>
        <dbReference type="EC" id="3.2.1.17"/>
    </reaction>
</comment>
<dbReference type="InterPro" id="IPR002196">
    <property type="entry name" value="Glyco_hydro_24"/>
</dbReference>
<evidence type="ECO:0000256" key="3">
    <source>
        <dbReference type="ARBA" id="ARBA00022638"/>
    </source>
</evidence>
<dbReference type="Pfam" id="PF00959">
    <property type="entry name" value="Phage_lysozyme"/>
    <property type="match status" value="1"/>
</dbReference>
<accession>A0A9Q0M0U3</accession>
<dbReference type="InterPro" id="IPR023347">
    <property type="entry name" value="Lysozyme_dom_sf"/>
</dbReference>